<dbReference type="WBParaSite" id="PS1159_v2.g9723.t1">
    <property type="protein sequence ID" value="PS1159_v2.g9723.t1"/>
    <property type="gene ID" value="PS1159_v2.g9723"/>
</dbReference>
<organism evidence="1 2">
    <name type="scientific">Panagrolaimus sp. PS1159</name>
    <dbReference type="NCBI Taxonomy" id="55785"/>
    <lineage>
        <taxon>Eukaryota</taxon>
        <taxon>Metazoa</taxon>
        <taxon>Ecdysozoa</taxon>
        <taxon>Nematoda</taxon>
        <taxon>Chromadorea</taxon>
        <taxon>Rhabditida</taxon>
        <taxon>Tylenchina</taxon>
        <taxon>Panagrolaimomorpha</taxon>
        <taxon>Panagrolaimoidea</taxon>
        <taxon>Panagrolaimidae</taxon>
        <taxon>Panagrolaimus</taxon>
    </lineage>
</organism>
<accession>A0AC35GXE0</accession>
<protein>
    <submittedName>
        <fullName evidence="2">MRG domain-containing protein</fullName>
    </submittedName>
</protein>
<name>A0AC35GXE0_9BILA</name>
<sequence length="445" mass="50465">MPSKKRGSDNSSNRSSRPSSSKSTAARQEEQHSEENSRDTNAGDSSNIGTGVDAPAEYKVNTRVLCQHTDTFFYDAKIIHVQKNEDGILYTIHYQGWNSRYDEIISHTDAINKFKPYSAENVEIANQERKDAQSRKRPRTSTKNKKEKNPAVPAKKNRSATPAQTNTSARNTPVDFGELKPPTKAGPNTYASVLSETPAIIPSRLHKERIEVKIPAALFDVLAKDAEIFDKQTKLVKLPANVSIDKIIKDYESSSRNPYSHIPDSDSLLYGNIDALLKTFSQRLSTDLIFSFENSQFLDMLNKKRNEMGYSEITMANYRSTLAEEGDNNETKHESSESKDEPVTMRETRSKRQSKVESEKRASTKKELNPGPLKDEDIPFTSVYGFIHFLRFLHQLIRSKNIRAGMFNFYAPLISDLLDFLSSKKNDYYKNDADYEIPSKSYKAV</sequence>
<reference evidence="2" key="1">
    <citation type="submission" date="2022-11" db="UniProtKB">
        <authorList>
            <consortium name="WormBaseParasite"/>
        </authorList>
    </citation>
    <scope>IDENTIFICATION</scope>
</reference>
<evidence type="ECO:0000313" key="1">
    <source>
        <dbReference type="Proteomes" id="UP000887580"/>
    </source>
</evidence>
<dbReference type="Proteomes" id="UP000887580">
    <property type="component" value="Unplaced"/>
</dbReference>
<evidence type="ECO:0000313" key="2">
    <source>
        <dbReference type="WBParaSite" id="PS1159_v2.g9723.t1"/>
    </source>
</evidence>
<proteinExistence type="predicted"/>